<evidence type="ECO:0000313" key="3">
    <source>
        <dbReference type="WBParaSite" id="PSAMB.scaffold1714size28501.g14639.t1"/>
    </source>
</evidence>
<sequence length="96" mass="11009">MANSMIWSFVLLVFARSLAASARGTCSDPEELAAFVITLRSQCEEYAPETENLELQRQWVAFNCCLKQYSRSEAPCTKNQIQKLFCYPPMNTLLKY</sequence>
<dbReference type="AlphaFoldDB" id="A0A914VA24"/>
<feature type="signal peptide" evidence="1">
    <location>
        <begin position="1"/>
        <end position="19"/>
    </location>
</feature>
<reference evidence="3" key="1">
    <citation type="submission" date="2022-11" db="UniProtKB">
        <authorList>
            <consortium name="WormBaseParasite"/>
        </authorList>
    </citation>
    <scope>IDENTIFICATION</scope>
</reference>
<accession>A0A914VA24</accession>
<proteinExistence type="predicted"/>
<evidence type="ECO:0000256" key="1">
    <source>
        <dbReference type="SAM" id="SignalP"/>
    </source>
</evidence>
<keyword evidence="1" id="KW-0732">Signal</keyword>
<evidence type="ECO:0000313" key="2">
    <source>
        <dbReference type="Proteomes" id="UP000887566"/>
    </source>
</evidence>
<feature type="chain" id="PRO_5037456293" evidence="1">
    <location>
        <begin position="20"/>
        <end position="96"/>
    </location>
</feature>
<dbReference type="WBParaSite" id="PSAMB.scaffold1714size28501.g14639.t1">
    <property type="protein sequence ID" value="PSAMB.scaffold1714size28501.g14639.t1"/>
    <property type="gene ID" value="PSAMB.scaffold1714size28501.g14639"/>
</dbReference>
<keyword evidence="2" id="KW-1185">Reference proteome</keyword>
<name>A0A914VA24_9BILA</name>
<protein>
    <submittedName>
        <fullName evidence="3">Secreted protein</fullName>
    </submittedName>
</protein>
<dbReference type="Proteomes" id="UP000887566">
    <property type="component" value="Unplaced"/>
</dbReference>
<organism evidence="2 3">
    <name type="scientific">Plectus sambesii</name>
    <dbReference type="NCBI Taxonomy" id="2011161"/>
    <lineage>
        <taxon>Eukaryota</taxon>
        <taxon>Metazoa</taxon>
        <taxon>Ecdysozoa</taxon>
        <taxon>Nematoda</taxon>
        <taxon>Chromadorea</taxon>
        <taxon>Plectida</taxon>
        <taxon>Plectina</taxon>
        <taxon>Plectoidea</taxon>
        <taxon>Plectidae</taxon>
        <taxon>Plectus</taxon>
    </lineage>
</organism>